<dbReference type="GeneTree" id="ENSGT00390000011381"/>
<dbReference type="PANTHER" id="PTHR21354">
    <property type="entry name" value="ZINC FINGER PROTEIN 511"/>
    <property type="match status" value="1"/>
</dbReference>
<dbReference type="SMART" id="SM00355">
    <property type="entry name" value="ZnF_C2H2"/>
    <property type="match status" value="3"/>
</dbReference>
<dbReference type="PANTHER" id="PTHR21354:SF0">
    <property type="entry name" value="ZINC FINGER PROTEIN 511"/>
    <property type="match status" value="1"/>
</dbReference>
<feature type="domain" description="C2H2-type" evidence="2">
    <location>
        <begin position="96"/>
        <end position="119"/>
    </location>
</feature>
<sequence length="320" mass="36186">MLQPELIQLLTASDLVDLRIDAIPKLQVGFRPGCFFSSSGSQDGEAKLTFIPQQILLNKDHELFEDGDIHRHLYLQNLSTCPAYDSPTARQCEFRCYISGCSQVFSTVEDYEHHYNTLHRHVCSSCQRSLPSARLLDIHIQEWHDSLFSILAERQDMYQCLVEGCGSKFRTRDQRKDHMIKIHKYPSDFMFDKVKRIKNIKIAKKNMLQKGTSMEVSMSIMILPQSSLSPSSPPQTNRDHSTTERDIPTGFLGRCVSARVLSKGSEVMAGGFRESLKVMSLRQDATLASVWSGVCFKNNTINHVCLTQGDVSNVIALVIP</sequence>
<dbReference type="PROSITE" id="PS00028">
    <property type="entry name" value="ZINC_FINGER_C2H2_1"/>
    <property type="match status" value="3"/>
</dbReference>
<dbReference type="InterPro" id="IPR039258">
    <property type="entry name" value="ZNF511"/>
</dbReference>
<evidence type="ECO:0000256" key="1">
    <source>
        <dbReference type="SAM" id="MobiDB-lite"/>
    </source>
</evidence>
<dbReference type="AlphaFoldDB" id="A0A8C7IGE4"/>
<dbReference type="Gene3D" id="3.30.160.60">
    <property type="entry name" value="Classic Zinc Finger"/>
    <property type="match status" value="1"/>
</dbReference>
<organism evidence="3 4">
    <name type="scientific">Oncorhynchus kisutch</name>
    <name type="common">Coho salmon</name>
    <name type="synonym">Salmo kisutch</name>
    <dbReference type="NCBI Taxonomy" id="8019"/>
    <lineage>
        <taxon>Eukaryota</taxon>
        <taxon>Metazoa</taxon>
        <taxon>Chordata</taxon>
        <taxon>Craniata</taxon>
        <taxon>Vertebrata</taxon>
        <taxon>Euteleostomi</taxon>
        <taxon>Actinopterygii</taxon>
        <taxon>Neopterygii</taxon>
        <taxon>Teleostei</taxon>
        <taxon>Protacanthopterygii</taxon>
        <taxon>Salmoniformes</taxon>
        <taxon>Salmonidae</taxon>
        <taxon>Salmoninae</taxon>
        <taxon>Oncorhynchus</taxon>
    </lineage>
</organism>
<evidence type="ECO:0000313" key="4">
    <source>
        <dbReference type="Proteomes" id="UP000694557"/>
    </source>
</evidence>
<dbReference type="InterPro" id="IPR013087">
    <property type="entry name" value="Znf_C2H2_type"/>
</dbReference>
<reference evidence="3" key="1">
    <citation type="submission" date="2025-08" db="UniProtKB">
        <authorList>
            <consortium name="Ensembl"/>
        </authorList>
    </citation>
    <scope>IDENTIFICATION</scope>
</reference>
<dbReference type="Ensembl" id="ENSOKIT00005077718.1">
    <property type="protein sequence ID" value="ENSOKIP00005072938.1"/>
    <property type="gene ID" value="ENSOKIG00005031513.1"/>
</dbReference>
<accession>A0A8C7IGE4</accession>
<gene>
    <name evidence="3" type="primary">znf511</name>
</gene>
<evidence type="ECO:0000313" key="3">
    <source>
        <dbReference type="Ensembl" id="ENSOKIP00005072938.1"/>
    </source>
</evidence>
<feature type="domain" description="C2H2-type" evidence="2">
    <location>
        <begin position="123"/>
        <end position="144"/>
    </location>
</feature>
<name>A0A8C7IGE4_ONCKI</name>
<feature type="region of interest" description="Disordered" evidence="1">
    <location>
        <begin position="225"/>
        <end position="245"/>
    </location>
</feature>
<keyword evidence="4" id="KW-1185">Reference proteome</keyword>
<evidence type="ECO:0000259" key="2">
    <source>
        <dbReference type="PROSITE" id="PS00028"/>
    </source>
</evidence>
<dbReference type="Proteomes" id="UP000694557">
    <property type="component" value="Unassembled WGS sequence"/>
</dbReference>
<reference evidence="3" key="2">
    <citation type="submission" date="2025-09" db="UniProtKB">
        <authorList>
            <consortium name="Ensembl"/>
        </authorList>
    </citation>
    <scope>IDENTIFICATION</scope>
</reference>
<feature type="domain" description="C2H2-type" evidence="2">
    <location>
        <begin position="160"/>
        <end position="183"/>
    </location>
</feature>
<proteinExistence type="predicted"/>
<protein>
    <recommendedName>
        <fullName evidence="2">C2H2-type domain-containing protein</fullName>
    </recommendedName>
</protein>